<evidence type="ECO:0000256" key="3">
    <source>
        <dbReference type="ARBA" id="ARBA00023163"/>
    </source>
</evidence>
<dbReference type="SMART" id="SM00347">
    <property type="entry name" value="HTH_MARR"/>
    <property type="match status" value="1"/>
</dbReference>
<dbReference type="PROSITE" id="PS50995">
    <property type="entry name" value="HTH_MARR_2"/>
    <property type="match status" value="1"/>
</dbReference>
<keyword evidence="1" id="KW-0805">Transcription regulation</keyword>
<evidence type="ECO:0000313" key="6">
    <source>
        <dbReference type="Proteomes" id="UP000680132"/>
    </source>
</evidence>
<keyword evidence="3" id="KW-0804">Transcription</keyword>
<organism evidence="5 6">
    <name type="scientific">Microbacterium stercoris</name>
    <dbReference type="NCBI Taxonomy" id="2820289"/>
    <lineage>
        <taxon>Bacteria</taxon>
        <taxon>Bacillati</taxon>
        <taxon>Actinomycetota</taxon>
        <taxon>Actinomycetes</taxon>
        <taxon>Micrococcales</taxon>
        <taxon>Microbacteriaceae</taxon>
        <taxon>Microbacterium</taxon>
    </lineage>
</organism>
<dbReference type="PANTHER" id="PTHR42756:SF1">
    <property type="entry name" value="TRANSCRIPTIONAL REPRESSOR OF EMRAB OPERON"/>
    <property type="match status" value="1"/>
</dbReference>
<evidence type="ECO:0000313" key="5">
    <source>
        <dbReference type="EMBL" id="MBO3662211.1"/>
    </source>
</evidence>
<protein>
    <submittedName>
        <fullName evidence="5">MarR family transcriptional regulator</fullName>
    </submittedName>
</protein>
<keyword evidence="2" id="KW-0238">DNA-binding</keyword>
<dbReference type="PRINTS" id="PR00598">
    <property type="entry name" value="HTHMARR"/>
</dbReference>
<dbReference type="Pfam" id="PF12802">
    <property type="entry name" value="MarR_2"/>
    <property type="match status" value="1"/>
</dbReference>
<name>A0A939QML2_9MICO</name>
<dbReference type="PANTHER" id="PTHR42756">
    <property type="entry name" value="TRANSCRIPTIONAL REGULATOR, MARR"/>
    <property type="match status" value="1"/>
</dbReference>
<accession>A0A939QML2</accession>
<dbReference type="GO" id="GO:0003677">
    <property type="term" value="F:DNA binding"/>
    <property type="evidence" value="ECO:0007669"/>
    <property type="project" value="UniProtKB-KW"/>
</dbReference>
<dbReference type="EMBL" id="JAGFOA010000001">
    <property type="protein sequence ID" value="MBO3662211.1"/>
    <property type="molecule type" value="Genomic_DNA"/>
</dbReference>
<feature type="domain" description="HTH marR-type" evidence="4">
    <location>
        <begin position="2"/>
        <end position="134"/>
    </location>
</feature>
<evidence type="ECO:0000259" key="4">
    <source>
        <dbReference type="PROSITE" id="PS50995"/>
    </source>
</evidence>
<comment type="caution">
    <text evidence="5">The sequence shown here is derived from an EMBL/GenBank/DDBJ whole genome shotgun (WGS) entry which is preliminary data.</text>
</comment>
<gene>
    <name evidence="5" type="ORF">J5V96_01655</name>
</gene>
<keyword evidence="6" id="KW-1185">Reference proteome</keyword>
<dbReference type="InterPro" id="IPR036390">
    <property type="entry name" value="WH_DNA-bd_sf"/>
</dbReference>
<evidence type="ECO:0000256" key="1">
    <source>
        <dbReference type="ARBA" id="ARBA00023015"/>
    </source>
</evidence>
<dbReference type="Gene3D" id="1.10.10.10">
    <property type="entry name" value="Winged helix-like DNA-binding domain superfamily/Winged helix DNA-binding domain"/>
    <property type="match status" value="1"/>
</dbReference>
<proteinExistence type="predicted"/>
<evidence type="ECO:0000256" key="2">
    <source>
        <dbReference type="ARBA" id="ARBA00023125"/>
    </source>
</evidence>
<dbReference type="RefSeq" id="WP_208499912.1">
    <property type="nucleotide sequence ID" value="NZ_JAGFOA010000001.1"/>
</dbReference>
<dbReference type="InterPro" id="IPR000835">
    <property type="entry name" value="HTH_MarR-typ"/>
</dbReference>
<dbReference type="GO" id="GO:0003700">
    <property type="term" value="F:DNA-binding transcription factor activity"/>
    <property type="evidence" value="ECO:0007669"/>
    <property type="project" value="InterPro"/>
</dbReference>
<reference evidence="5" key="1">
    <citation type="submission" date="2021-03" db="EMBL/GenBank/DDBJ databases">
        <title>Microbacterium sp. nov., a novel actinobacterium isolated from cow dung.</title>
        <authorList>
            <person name="Zhang L."/>
        </authorList>
    </citation>
    <scope>NUCLEOTIDE SEQUENCE</scope>
    <source>
        <strain evidence="5">NEAU-LLB</strain>
    </source>
</reference>
<dbReference type="SUPFAM" id="SSF46785">
    <property type="entry name" value="Winged helix' DNA-binding domain"/>
    <property type="match status" value="1"/>
</dbReference>
<dbReference type="Proteomes" id="UP000680132">
    <property type="component" value="Unassembled WGS sequence"/>
</dbReference>
<dbReference type="AlphaFoldDB" id="A0A939QML2"/>
<sequence>MEPTVLDHLLHVSELFQRDMARAFEGTRLTPTRVQALWVLQHGGPATQRELASAMSISARHISGIIDVLEADGYVVRTPHPRDRRATVIELTDTAAAQMATMQREHSELAATLLDAVAPSDRAALERGVAAIAGRLAELVEAAQPAGESAETAR</sequence>
<dbReference type="InterPro" id="IPR036388">
    <property type="entry name" value="WH-like_DNA-bd_sf"/>
</dbReference>